<gene>
    <name evidence="2" type="ORF">FE785_01830</name>
</gene>
<dbReference type="SUPFAM" id="SSF55073">
    <property type="entry name" value="Nucleotide cyclase"/>
    <property type="match status" value="1"/>
</dbReference>
<dbReference type="PANTHER" id="PTHR46663">
    <property type="entry name" value="DIGUANYLATE CYCLASE DGCT-RELATED"/>
    <property type="match status" value="1"/>
</dbReference>
<dbReference type="Pfam" id="PF00990">
    <property type="entry name" value="GGDEF"/>
    <property type="match status" value="1"/>
</dbReference>
<proteinExistence type="predicted"/>
<dbReference type="InterPro" id="IPR052163">
    <property type="entry name" value="DGC-Regulatory_Protein"/>
</dbReference>
<dbReference type="Gene3D" id="3.30.70.270">
    <property type="match status" value="1"/>
</dbReference>
<dbReference type="InterPro" id="IPR029787">
    <property type="entry name" value="Nucleotide_cyclase"/>
</dbReference>
<dbReference type="NCBIfam" id="TIGR00254">
    <property type="entry name" value="GGDEF"/>
    <property type="match status" value="1"/>
</dbReference>
<dbReference type="AlphaFoldDB" id="A0A4P9K452"/>
<dbReference type="CDD" id="cd01949">
    <property type="entry name" value="GGDEF"/>
    <property type="match status" value="1"/>
</dbReference>
<dbReference type="PANTHER" id="PTHR46663:SF2">
    <property type="entry name" value="GGDEF DOMAIN-CONTAINING PROTEIN"/>
    <property type="match status" value="1"/>
</dbReference>
<organism evidence="2 3">
    <name type="scientific">Thiomicrorhabdus sediminis</name>
    <dbReference type="NCBI Taxonomy" id="2580412"/>
    <lineage>
        <taxon>Bacteria</taxon>
        <taxon>Pseudomonadati</taxon>
        <taxon>Pseudomonadota</taxon>
        <taxon>Gammaproteobacteria</taxon>
        <taxon>Thiotrichales</taxon>
        <taxon>Piscirickettsiaceae</taxon>
        <taxon>Thiomicrorhabdus</taxon>
    </lineage>
</organism>
<dbReference type="KEGG" id="thig:FE785_01830"/>
<name>A0A4P9K452_9GAMM</name>
<reference evidence="2 3" key="1">
    <citation type="submission" date="2019-05" db="EMBL/GenBank/DDBJ databases">
        <title>Thiomicrorhabdus sediminis sp. nov, a novel sulfur-oxidizing bacterium isolated from coastal sediment.</title>
        <authorList>
            <person name="Liu X."/>
        </authorList>
    </citation>
    <scope>NUCLEOTIDE SEQUENCE [LARGE SCALE GENOMIC DNA]</scope>
    <source>
        <strain evidence="2 3">G1</strain>
    </source>
</reference>
<evidence type="ECO:0000259" key="1">
    <source>
        <dbReference type="PROSITE" id="PS50887"/>
    </source>
</evidence>
<protein>
    <submittedName>
        <fullName evidence="2">GGDEF domain-containing protein</fullName>
    </submittedName>
</protein>
<dbReference type="SMART" id="SM00267">
    <property type="entry name" value="GGDEF"/>
    <property type="match status" value="1"/>
</dbReference>
<dbReference type="InterPro" id="IPR043128">
    <property type="entry name" value="Rev_trsase/Diguanyl_cyclase"/>
</dbReference>
<accession>A0A4P9K452</accession>
<evidence type="ECO:0000313" key="2">
    <source>
        <dbReference type="EMBL" id="QCU89461.1"/>
    </source>
</evidence>
<evidence type="ECO:0000313" key="3">
    <source>
        <dbReference type="Proteomes" id="UP000304864"/>
    </source>
</evidence>
<dbReference type="OrthoDB" id="9812260at2"/>
<dbReference type="InterPro" id="IPR000160">
    <property type="entry name" value="GGDEF_dom"/>
</dbReference>
<dbReference type="Proteomes" id="UP000304864">
    <property type="component" value="Chromosome"/>
</dbReference>
<feature type="domain" description="GGDEF" evidence="1">
    <location>
        <begin position="13"/>
        <end position="149"/>
    </location>
</feature>
<sequence>MAEKHRTLLAPWGVFSHVVYGSESFKPVNDNYGHEIGDVVLKQFSNRLIELSRVEDILIRLGGDEFIVILNELGHDQVTAVKSLQAATARYQDRLNQKYQIEQLQLDVPPSIGSVIIDGSELDPDTLIKQADHMMYEIKQRNKAALRAR</sequence>
<dbReference type="EMBL" id="CP040602">
    <property type="protein sequence ID" value="QCU89461.1"/>
    <property type="molecule type" value="Genomic_DNA"/>
</dbReference>
<dbReference type="RefSeq" id="WP_138563843.1">
    <property type="nucleotide sequence ID" value="NZ_CP040602.1"/>
</dbReference>
<keyword evidence="3" id="KW-1185">Reference proteome</keyword>
<dbReference type="PROSITE" id="PS50887">
    <property type="entry name" value="GGDEF"/>
    <property type="match status" value="1"/>
</dbReference>